<accession>A0A4Z0P5Q2</accession>
<gene>
    <name evidence="1" type="ORF">EU556_08140</name>
</gene>
<dbReference type="Proteomes" id="UP000298337">
    <property type="component" value="Unassembled WGS sequence"/>
</dbReference>
<dbReference type="OrthoDB" id="894138at2"/>
<name>A0A4Z0P5Q2_9BACT</name>
<comment type="caution">
    <text evidence="1">The sequence shown here is derived from an EMBL/GenBank/DDBJ whole genome shotgun (WGS) entry which is preliminary data.</text>
</comment>
<dbReference type="RefSeq" id="WP_135433051.1">
    <property type="nucleotide sequence ID" value="NZ_SRLA01000002.1"/>
</dbReference>
<evidence type="ECO:0008006" key="3">
    <source>
        <dbReference type="Google" id="ProtNLM"/>
    </source>
</evidence>
<keyword evidence="2" id="KW-1185">Reference proteome</keyword>
<protein>
    <recommendedName>
        <fullName evidence="3">GIY-YIG nuclease family protein</fullName>
    </recommendedName>
</protein>
<evidence type="ECO:0000313" key="1">
    <source>
        <dbReference type="EMBL" id="TGE07714.1"/>
    </source>
</evidence>
<dbReference type="EMBL" id="SRLA01000002">
    <property type="protein sequence ID" value="TGE07714.1"/>
    <property type="molecule type" value="Genomic_DNA"/>
</dbReference>
<reference evidence="1 2" key="1">
    <citation type="submission" date="2019-04" db="EMBL/GenBank/DDBJ databases">
        <authorList>
            <person name="Feng G."/>
            <person name="Zhang J."/>
            <person name="Zhu H."/>
        </authorList>
    </citation>
    <scope>NUCLEOTIDE SEQUENCE [LARGE SCALE GENOMIC DNA]</scope>
    <source>
        <strain evidence="1 2">92R-1</strain>
    </source>
</reference>
<evidence type="ECO:0000313" key="2">
    <source>
        <dbReference type="Proteomes" id="UP000298337"/>
    </source>
</evidence>
<sequence>MPTTNTPACAPRGVGRAAWVAQQKGRKATLYVVRLTGNGETFYKVGITFCFSSRFTRLSLPYALRTFARFSSYNAGQVWDLEKRLHTALAAQTYQPLLPFAGHTECFTDAAAILALLPKQTFILKHVTQDGTANSN</sequence>
<proteinExistence type="predicted"/>
<dbReference type="AlphaFoldDB" id="A0A4Z0P5Q2"/>
<organism evidence="1 2">
    <name type="scientific">Hymenobacter fodinae</name>
    <dbReference type="NCBI Taxonomy" id="2510796"/>
    <lineage>
        <taxon>Bacteria</taxon>
        <taxon>Pseudomonadati</taxon>
        <taxon>Bacteroidota</taxon>
        <taxon>Cytophagia</taxon>
        <taxon>Cytophagales</taxon>
        <taxon>Hymenobacteraceae</taxon>
        <taxon>Hymenobacter</taxon>
    </lineage>
</organism>